<feature type="transmembrane region" description="Helical" evidence="1">
    <location>
        <begin position="16"/>
        <end position="36"/>
    </location>
</feature>
<keyword evidence="1" id="KW-0812">Transmembrane</keyword>
<sequence>MEHDDQFPNWEEVIHLPVYTCIMYMYRIVAVSCLFVRHLMPTLYHINKKEFINGNAQNKDTRQILTNIRQTYSGNRQRIKLFYLPFARQL</sequence>
<keyword evidence="3" id="KW-1185">Reference proteome</keyword>
<protein>
    <submittedName>
        <fullName evidence="2">Uncharacterized protein</fullName>
    </submittedName>
</protein>
<keyword evidence="1" id="KW-0472">Membrane</keyword>
<comment type="caution">
    <text evidence="2">The sequence shown here is derived from an EMBL/GenBank/DDBJ whole genome shotgun (WGS) entry which is preliminary data.</text>
</comment>
<reference evidence="2 3" key="1">
    <citation type="submission" date="2016-09" db="EMBL/GenBank/DDBJ databases">
        <title>Isolation, identification and antibiotic sensitivity analysis of bacterial pathogen from juvenile Hippocampus erectus with tail-rotted disease.</title>
        <authorList>
            <person name="Yang Q."/>
        </authorList>
    </citation>
    <scope>NUCLEOTIDE SEQUENCE [LARGE SCALE GENOMIC DNA]</scope>
    <source>
        <strain evidence="2 3">HM-10</strain>
    </source>
</reference>
<dbReference type="EMBL" id="MKFT01000012">
    <property type="protein sequence ID" value="OHY92991.1"/>
    <property type="molecule type" value="Genomic_DNA"/>
</dbReference>
<organism evidence="2 3">
    <name type="scientific">Vibrio rotiferianus</name>
    <dbReference type="NCBI Taxonomy" id="190895"/>
    <lineage>
        <taxon>Bacteria</taxon>
        <taxon>Pseudomonadati</taxon>
        <taxon>Pseudomonadota</taxon>
        <taxon>Gammaproteobacteria</taxon>
        <taxon>Vibrionales</taxon>
        <taxon>Vibrionaceae</taxon>
        <taxon>Vibrio</taxon>
    </lineage>
</organism>
<gene>
    <name evidence="2" type="ORF">BI375_05900</name>
</gene>
<dbReference type="Proteomes" id="UP000180133">
    <property type="component" value="Unassembled WGS sequence"/>
</dbReference>
<keyword evidence="1" id="KW-1133">Transmembrane helix</keyword>
<accession>A0ABX3D883</accession>
<evidence type="ECO:0000256" key="1">
    <source>
        <dbReference type="SAM" id="Phobius"/>
    </source>
</evidence>
<name>A0ABX3D883_9VIBR</name>
<evidence type="ECO:0000313" key="2">
    <source>
        <dbReference type="EMBL" id="OHY92991.1"/>
    </source>
</evidence>
<evidence type="ECO:0000313" key="3">
    <source>
        <dbReference type="Proteomes" id="UP000180133"/>
    </source>
</evidence>
<proteinExistence type="predicted"/>